<evidence type="ECO:0000256" key="2">
    <source>
        <dbReference type="ARBA" id="ARBA00023015"/>
    </source>
</evidence>
<proteinExistence type="inferred from homology"/>
<dbReference type="InterPro" id="IPR036390">
    <property type="entry name" value="WH_DNA-bd_sf"/>
</dbReference>
<reference evidence="6" key="1">
    <citation type="submission" date="2020-12" db="EMBL/GenBank/DDBJ databases">
        <title>Genome reconstruction of Halomonas venusta strain DSM 4743.</title>
        <authorList>
            <person name="Aguirre-Garrido J.F."/>
            <person name="Hernandez-Soto L.M."/>
            <person name="Martinez-Abarca F."/>
        </authorList>
    </citation>
    <scope>NUCLEOTIDE SEQUENCE</scope>
    <source>
        <strain evidence="6">4743</strain>
    </source>
</reference>
<dbReference type="Pfam" id="PF03466">
    <property type="entry name" value="LysR_substrate"/>
    <property type="match status" value="1"/>
</dbReference>
<keyword evidence="3" id="KW-0238">DNA-binding</keyword>
<dbReference type="PANTHER" id="PTHR30419:SF8">
    <property type="entry name" value="NITROGEN ASSIMILATION TRANSCRIPTIONAL ACTIVATOR-RELATED"/>
    <property type="match status" value="1"/>
</dbReference>
<evidence type="ECO:0000256" key="3">
    <source>
        <dbReference type="ARBA" id="ARBA00023125"/>
    </source>
</evidence>
<dbReference type="InterPro" id="IPR000847">
    <property type="entry name" value="LysR_HTH_N"/>
</dbReference>
<dbReference type="Gene3D" id="1.10.10.10">
    <property type="entry name" value="Winged helix-like DNA-binding domain superfamily/Winged helix DNA-binding domain"/>
    <property type="match status" value="1"/>
</dbReference>
<dbReference type="GO" id="GO:0003700">
    <property type="term" value="F:DNA-binding transcription factor activity"/>
    <property type="evidence" value="ECO:0007669"/>
    <property type="project" value="InterPro"/>
</dbReference>
<dbReference type="SUPFAM" id="SSF46785">
    <property type="entry name" value="Winged helix' DNA-binding domain"/>
    <property type="match status" value="1"/>
</dbReference>
<dbReference type="Pfam" id="PF00126">
    <property type="entry name" value="HTH_1"/>
    <property type="match status" value="1"/>
</dbReference>
<dbReference type="GO" id="GO:0003677">
    <property type="term" value="F:DNA binding"/>
    <property type="evidence" value="ECO:0007669"/>
    <property type="project" value="UniProtKB-KW"/>
</dbReference>
<dbReference type="SUPFAM" id="SSF53850">
    <property type="entry name" value="Periplasmic binding protein-like II"/>
    <property type="match status" value="1"/>
</dbReference>
<organism evidence="6 7">
    <name type="scientific">Vreelandella venusta</name>
    <dbReference type="NCBI Taxonomy" id="44935"/>
    <lineage>
        <taxon>Bacteria</taxon>
        <taxon>Pseudomonadati</taxon>
        <taxon>Pseudomonadota</taxon>
        <taxon>Gammaproteobacteria</taxon>
        <taxon>Oceanospirillales</taxon>
        <taxon>Halomonadaceae</taxon>
        <taxon>Vreelandella</taxon>
    </lineage>
</organism>
<keyword evidence="4" id="KW-0804">Transcription</keyword>
<gene>
    <name evidence="6" type="ORF">JDS37_18980</name>
</gene>
<dbReference type="GO" id="GO:0005829">
    <property type="term" value="C:cytosol"/>
    <property type="evidence" value="ECO:0007669"/>
    <property type="project" value="TreeGrafter"/>
</dbReference>
<comment type="similarity">
    <text evidence="1">Belongs to the LysR transcriptional regulatory family.</text>
</comment>
<accession>A0AAQ0CGF3</accession>
<feature type="domain" description="HTH lysR-type" evidence="5">
    <location>
        <begin position="1"/>
        <end position="60"/>
    </location>
</feature>
<protein>
    <submittedName>
        <fullName evidence="6">LysR family transcriptional regulator</fullName>
    </submittedName>
</protein>
<dbReference type="InterPro" id="IPR005119">
    <property type="entry name" value="LysR_subst-bd"/>
</dbReference>
<evidence type="ECO:0000256" key="4">
    <source>
        <dbReference type="ARBA" id="ARBA00023163"/>
    </source>
</evidence>
<evidence type="ECO:0000313" key="7">
    <source>
        <dbReference type="Proteomes" id="UP000663479"/>
    </source>
</evidence>
<evidence type="ECO:0000313" key="6">
    <source>
        <dbReference type="EMBL" id="QRL03324.1"/>
    </source>
</evidence>
<dbReference type="PANTHER" id="PTHR30419">
    <property type="entry name" value="HTH-TYPE TRANSCRIPTIONAL REGULATOR YBHD"/>
    <property type="match status" value="1"/>
</dbReference>
<dbReference type="InterPro" id="IPR050950">
    <property type="entry name" value="HTH-type_LysR_regulators"/>
</dbReference>
<dbReference type="InterPro" id="IPR036388">
    <property type="entry name" value="WH-like_DNA-bd_sf"/>
</dbReference>
<dbReference type="EMBL" id="CP066539">
    <property type="protein sequence ID" value="QRL03324.1"/>
    <property type="molecule type" value="Genomic_DNA"/>
</dbReference>
<keyword evidence="2" id="KW-0805">Transcription regulation</keyword>
<dbReference type="Proteomes" id="UP000663479">
    <property type="component" value="Chromosome"/>
</dbReference>
<dbReference type="AlphaFoldDB" id="A0AAQ0CGF3"/>
<name>A0AAQ0CGF3_9GAMM</name>
<evidence type="ECO:0000259" key="5">
    <source>
        <dbReference type="PROSITE" id="PS50931"/>
    </source>
</evidence>
<dbReference type="Gene3D" id="3.40.190.290">
    <property type="match status" value="1"/>
</dbReference>
<sequence>MDIPHQRLVYFRVTLESGSVRRAAARLDIAPSAVSRQIALLEEALGATLMERHRDGISPTPVGEMLLEYCERRGALDEGFIASLESYQRMETGKISLTVGEGFVSDLVASPLHEFTQRYAGIQLDIHTAGTSGIIDAIISDHSHIGLMFHERTHPQLRFWSSSPQPLMAILAPNHPLAKHTTPLTLTQLSTQPMAMWDTTHGVRQMVDQAFQQSRIAPRMAMNTNSMVILAQYVRSGMGITLLPAFAVAHDLELGTLVARPVDNPLFQRSQAHMVTRVGRQQPKASVLLLRHLQRWMQAFRAPGLAVSDQPTPLP</sequence>
<evidence type="ECO:0000256" key="1">
    <source>
        <dbReference type="ARBA" id="ARBA00009437"/>
    </source>
</evidence>
<dbReference type="RefSeq" id="WP_146942256.1">
    <property type="nucleotide sequence ID" value="NZ_BJUL01000002.1"/>
</dbReference>
<dbReference type="PROSITE" id="PS50931">
    <property type="entry name" value="HTH_LYSR"/>
    <property type="match status" value="1"/>
</dbReference>